<evidence type="ECO:0000259" key="1">
    <source>
        <dbReference type="Pfam" id="PF00149"/>
    </source>
</evidence>
<reference evidence="2 3" key="1">
    <citation type="submission" date="2015-09" db="EMBL/GenBank/DDBJ databases">
        <title>Aphanizomenon flos-aquae WA102.</title>
        <authorList>
            <person name="Driscoll C."/>
        </authorList>
    </citation>
    <scope>NUCLEOTIDE SEQUENCE [LARGE SCALE GENOMIC DNA]</scope>
    <source>
        <strain evidence="2">WA102</strain>
    </source>
</reference>
<dbReference type="InterPro" id="IPR004843">
    <property type="entry name" value="Calcineurin-like_PHP"/>
</dbReference>
<feature type="domain" description="Calcineurin-like phosphoesterase" evidence="1">
    <location>
        <begin position="6"/>
        <end position="133"/>
    </location>
</feature>
<comment type="caution">
    <text evidence="2">The sequence shown here is derived from an EMBL/GenBank/DDBJ whole genome shotgun (WGS) entry which is preliminary data.</text>
</comment>
<evidence type="ECO:0000313" key="3">
    <source>
        <dbReference type="Proteomes" id="UP000092093"/>
    </source>
</evidence>
<dbReference type="SUPFAM" id="SSF56300">
    <property type="entry name" value="Metallo-dependent phosphatases"/>
    <property type="match status" value="1"/>
</dbReference>
<dbReference type="Pfam" id="PF00149">
    <property type="entry name" value="Metallophos"/>
    <property type="match status" value="1"/>
</dbReference>
<organism evidence="2 3">
    <name type="scientific">Aphanizomenon flos-aquae WA102</name>
    <dbReference type="NCBI Taxonomy" id="1710896"/>
    <lineage>
        <taxon>Bacteria</taxon>
        <taxon>Bacillati</taxon>
        <taxon>Cyanobacteriota</taxon>
        <taxon>Cyanophyceae</taxon>
        <taxon>Nostocales</taxon>
        <taxon>Aphanizomenonaceae</taxon>
        <taxon>Aphanizomenon</taxon>
    </lineage>
</organism>
<dbReference type="Proteomes" id="UP000092093">
    <property type="component" value="Unassembled WGS sequence"/>
</dbReference>
<accession>A0A1B7X0I9</accession>
<sequence length="254" mass="27778">MSSPTRFVAFGDNHGDMADDNAVEALVEFIKDYKPTVRVHLGDCFDFRSLRRGVGSDAEGAESLMADIQAGEDFLERTKPTVYLMGNHEHRAVAMQHTSGSALVRDYCADLEARIKTSAKSCGVKTILPYHAEKGVYRLGPVAFIHGYAHGLNATAEQGKHYADRGGALIHGHTHTLAQVNLTKAEGGAAFSAGCLCQKDAMAYASHRLATSRWGSGFAAGWVDGKDWKVWLVHRVGSRWVWTTDLKVFTPKNK</sequence>
<name>A0A1B7X0I9_APHFL</name>
<gene>
    <name evidence="2" type="ORF">AN484_15420</name>
</gene>
<evidence type="ECO:0000313" key="2">
    <source>
        <dbReference type="EMBL" id="OBQ42875.1"/>
    </source>
</evidence>
<proteinExistence type="predicted"/>
<dbReference type="AlphaFoldDB" id="A0A1B7X0I9"/>
<dbReference type="Gene3D" id="3.60.21.10">
    <property type="match status" value="1"/>
</dbReference>
<protein>
    <recommendedName>
        <fullName evidence="1">Calcineurin-like phosphoesterase domain-containing protein</fullName>
    </recommendedName>
</protein>
<dbReference type="EMBL" id="LJOW01000081">
    <property type="protein sequence ID" value="OBQ42875.1"/>
    <property type="molecule type" value="Genomic_DNA"/>
</dbReference>
<dbReference type="InterPro" id="IPR029052">
    <property type="entry name" value="Metallo-depent_PP-like"/>
</dbReference>
<dbReference type="GO" id="GO:0016787">
    <property type="term" value="F:hydrolase activity"/>
    <property type="evidence" value="ECO:0007669"/>
    <property type="project" value="InterPro"/>
</dbReference>